<dbReference type="GO" id="GO:0016989">
    <property type="term" value="F:sigma factor antagonist activity"/>
    <property type="evidence" value="ECO:0007669"/>
    <property type="project" value="TreeGrafter"/>
</dbReference>
<organism evidence="4 5">
    <name type="scientific">Neotamlana sargassicola</name>
    <dbReference type="NCBI Taxonomy" id="2883125"/>
    <lineage>
        <taxon>Bacteria</taxon>
        <taxon>Pseudomonadati</taxon>
        <taxon>Bacteroidota</taxon>
        <taxon>Flavobacteriia</taxon>
        <taxon>Flavobacteriales</taxon>
        <taxon>Flavobacteriaceae</taxon>
        <taxon>Neotamlana</taxon>
    </lineage>
</organism>
<dbReference type="AlphaFoldDB" id="A0A9X1L6X1"/>
<evidence type="ECO:0000313" key="5">
    <source>
        <dbReference type="Proteomes" id="UP001139286"/>
    </source>
</evidence>
<feature type="domain" description="FecR protein" evidence="2">
    <location>
        <begin position="172"/>
        <end position="266"/>
    </location>
</feature>
<evidence type="ECO:0000256" key="1">
    <source>
        <dbReference type="SAM" id="Phobius"/>
    </source>
</evidence>
<dbReference type="Pfam" id="PF04773">
    <property type="entry name" value="FecR"/>
    <property type="match status" value="1"/>
</dbReference>
<dbReference type="RefSeq" id="WP_226695629.1">
    <property type="nucleotide sequence ID" value="NZ_JAJAPX010000003.1"/>
</dbReference>
<keyword evidence="5" id="KW-1185">Reference proteome</keyword>
<accession>A0A9X1L6X1</accession>
<dbReference type="EMBL" id="JAJAPX010000003">
    <property type="protein sequence ID" value="MCB4808206.1"/>
    <property type="molecule type" value="Genomic_DNA"/>
</dbReference>
<dbReference type="PIRSF" id="PIRSF018266">
    <property type="entry name" value="FecR"/>
    <property type="match status" value="1"/>
</dbReference>
<evidence type="ECO:0000259" key="3">
    <source>
        <dbReference type="Pfam" id="PF16344"/>
    </source>
</evidence>
<dbReference type="InterPro" id="IPR006860">
    <property type="entry name" value="FecR"/>
</dbReference>
<comment type="caution">
    <text evidence="4">The sequence shown here is derived from an EMBL/GenBank/DDBJ whole genome shotgun (WGS) entry which is preliminary data.</text>
</comment>
<dbReference type="Proteomes" id="UP001139286">
    <property type="component" value="Unassembled WGS sequence"/>
</dbReference>
<feature type="transmembrane region" description="Helical" evidence="1">
    <location>
        <begin position="85"/>
        <end position="103"/>
    </location>
</feature>
<reference evidence="4" key="1">
    <citation type="submission" date="2021-10" db="EMBL/GenBank/DDBJ databases">
        <title>Tamlana sargassums sp. nov., and Tamlana laminarinivorans sp. nov., two new bacteria isolated from the brown alga.</title>
        <authorList>
            <person name="Li J."/>
        </authorList>
    </citation>
    <scope>NUCLEOTIDE SEQUENCE</scope>
    <source>
        <strain evidence="4">62-3</strain>
    </source>
</reference>
<dbReference type="Gene3D" id="2.60.120.1440">
    <property type="match status" value="1"/>
</dbReference>
<feature type="domain" description="Protein FecR C-terminal" evidence="3">
    <location>
        <begin position="315"/>
        <end position="383"/>
    </location>
</feature>
<keyword evidence="1" id="KW-0812">Transmembrane</keyword>
<gene>
    <name evidence="4" type="ORF">LG651_08070</name>
</gene>
<keyword evidence="1" id="KW-0472">Membrane</keyword>
<name>A0A9X1L6X1_9FLAO</name>
<dbReference type="PANTHER" id="PTHR30273">
    <property type="entry name" value="PERIPLASMIC SIGNAL SENSOR AND SIGMA FACTOR ACTIVATOR FECR-RELATED"/>
    <property type="match status" value="1"/>
</dbReference>
<sequence length="385" mass="43447">MIPESKSKIIVKYLSKQASIDELNELLQWLENQNNVKEFNAFVKANFLIENAIKNYDNQNIKENVLKVIKKEKYTIKRSKTVANIYKFAAVLVVFLVIGGFLFNKFYNSNTELKIQDENVTLVLGNGAIKTLDLSKETVISSNSGEHIGVQSGNKLAYNNEIIKDELIYNTLKVPYGKRFEVNLSDGTTVHLNAGSSLKYPVQFIKGQSREVFLTGEAFFDVTKDKNHPFVVNANAANIQVLGTKFNVSCYSEDVHITAALVEGAIAMFKKDVSYNPEEAINLLPGQEASWHKETNISEVNKSNLESRTAWLNGKLILYEVPFKSILKKIERQYNVSFINNNKALNNRIFTAKFDVEDIYGVLKSLSVSGGFTYKINEDKIIINP</sequence>
<evidence type="ECO:0000313" key="4">
    <source>
        <dbReference type="EMBL" id="MCB4808206.1"/>
    </source>
</evidence>
<protein>
    <submittedName>
        <fullName evidence="4">FecR domain-containing protein</fullName>
    </submittedName>
</protein>
<dbReference type="PANTHER" id="PTHR30273:SF2">
    <property type="entry name" value="PROTEIN FECR"/>
    <property type="match status" value="1"/>
</dbReference>
<proteinExistence type="predicted"/>
<dbReference type="Pfam" id="PF16344">
    <property type="entry name" value="FecR_C"/>
    <property type="match status" value="1"/>
</dbReference>
<dbReference type="Gene3D" id="3.55.50.30">
    <property type="match status" value="1"/>
</dbReference>
<dbReference type="InterPro" id="IPR032508">
    <property type="entry name" value="FecR_C"/>
</dbReference>
<evidence type="ECO:0000259" key="2">
    <source>
        <dbReference type="Pfam" id="PF04773"/>
    </source>
</evidence>
<keyword evidence="1" id="KW-1133">Transmembrane helix</keyword>
<dbReference type="InterPro" id="IPR012373">
    <property type="entry name" value="Ferrdict_sens_TM"/>
</dbReference>